<organism evidence="1 2">
    <name type="scientific">Clostridium bovifaecis</name>
    <dbReference type="NCBI Taxonomy" id="2184719"/>
    <lineage>
        <taxon>Bacteria</taxon>
        <taxon>Bacillati</taxon>
        <taxon>Bacillota</taxon>
        <taxon>Clostridia</taxon>
        <taxon>Eubacteriales</taxon>
        <taxon>Clostridiaceae</taxon>
        <taxon>Clostridium</taxon>
    </lineage>
</organism>
<dbReference type="AlphaFoldDB" id="A0A6I6F2E3"/>
<protein>
    <submittedName>
        <fullName evidence="1">Uncharacterized protein</fullName>
    </submittedName>
</protein>
<accession>A0A6I6F2E3</accession>
<name>A0A6I6F2E3_9CLOT</name>
<dbReference type="EMBL" id="CP046522">
    <property type="protein sequence ID" value="QGU95384.1"/>
    <property type="molecule type" value="Genomic_DNA"/>
</dbReference>
<reference evidence="1 2" key="1">
    <citation type="submission" date="2019-12" db="EMBL/GenBank/DDBJ databases">
        <title>Genome sequenceing of Clostridium bovifaecis.</title>
        <authorList>
            <person name="Yao Y."/>
        </authorList>
    </citation>
    <scope>NUCLEOTIDE SEQUENCE [LARGE SCALE GENOMIC DNA]</scope>
    <source>
        <strain evidence="1 2">BXX</strain>
    </source>
</reference>
<gene>
    <name evidence="1" type="ORF">GOM49_10040</name>
</gene>
<dbReference type="Proteomes" id="UP000422764">
    <property type="component" value="Chromosome"/>
</dbReference>
<keyword evidence="2" id="KW-1185">Reference proteome</keyword>
<proteinExistence type="predicted"/>
<evidence type="ECO:0000313" key="2">
    <source>
        <dbReference type="Proteomes" id="UP000422764"/>
    </source>
</evidence>
<evidence type="ECO:0000313" key="1">
    <source>
        <dbReference type="EMBL" id="QGU95384.1"/>
    </source>
</evidence>
<sequence>MIPSTSEEGNKDIIVISGQDYNEGITSAFYAAHKGTPILFVQQNKIPNSIKSFISNNTNKNYYIFQLILQNMKAQLIPLAGNIIKKMAGHLPLVNLGSGIILHQGFYLHT</sequence>